<dbReference type="SUPFAM" id="SSF55874">
    <property type="entry name" value="ATPase domain of HSP90 chaperone/DNA topoisomerase II/histidine kinase"/>
    <property type="match status" value="1"/>
</dbReference>
<dbReference type="InterPro" id="IPR003594">
    <property type="entry name" value="HATPase_dom"/>
</dbReference>
<evidence type="ECO:0000313" key="13">
    <source>
        <dbReference type="Proteomes" id="UP000460157"/>
    </source>
</evidence>
<dbReference type="Pfam" id="PF02518">
    <property type="entry name" value="HATPase_c"/>
    <property type="match status" value="1"/>
</dbReference>
<dbReference type="EMBL" id="WRPM01000065">
    <property type="protein sequence ID" value="MVT26473.1"/>
    <property type="molecule type" value="Genomic_DNA"/>
</dbReference>
<feature type="domain" description="Histidine kinase/HSP90-like ATPase" evidence="10">
    <location>
        <begin position="310"/>
        <end position="386"/>
    </location>
</feature>
<comment type="caution">
    <text evidence="12">The sequence shown here is derived from an EMBL/GenBank/DDBJ whole genome shotgun (WGS) entry which is preliminary data.</text>
</comment>
<dbReference type="Pfam" id="PF07730">
    <property type="entry name" value="HisKA_3"/>
    <property type="match status" value="1"/>
</dbReference>
<evidence type="ECO:0000259" key="11">
    <source>
        <dbReference type="Pfam" id="PF07730"/>
    </source>
</evidence>
<reference evidence="12 13" key="1">
    <citation type="submission" date="2019-12" db="EMBL/GenBank/DDBJ databases">
        <title>Nesterenkonia muleiensis sp. nov., a novel actinobacterium isolated from sap of Populus euphratica.</title>
        <authorList>
            <person name="Wang R."/>
        </authorList>
    </citation>
    <scope>NUCLEOTIDE SEQUENCE [LARGE SCALE GENOMIC DNA]</scope>
    <source>
        <strain evidence="12 13">F10</strain>
    </source>
</reference>
<keyword evidence="13" id="KW-1185">Reference proteome</keyword>
<keyword evidence="9" id="KW-0812">Transmembrane</keyword>
<keyword evidence="3" id="KW-0597">Phosphoprotein</keyword>
<dbReference type="InterPro" id="IPR036890">
    <property type="entry name" value="HATPase_C_sf"/>
</dbReference>
<sequence>MAPNAESVGSVVEKFESGGFWSCRDLNKWLLIIVTLAFGIALGADVLYELIYSDGAPVALAVAGIISVGCIVLLWVNVAFAVATGLGMLVVALFVDGVVYSILLALLLAGLAALSTTKRFRRLTLGLLMLWSVGLGISVDDAPLSALAVFGMAVGLLAAYGLGSSFRHTADESLQSTRDLQQVKQRHEQAKAAERKSIARDLHDIVAHDITIIAMQSRAAQLRDTDTAYREAIRVIGDSSRAALNDLRRMLDLLKSENILDDATGPMSSASELEIRRGTELFAKQLEGLGIAVRSQLSGEAEQLSRSVGAALYRMLQECTTNVAKYAGEGAECWIQIDVGQEHVAMCVTNTVRGSTVHSGHQLSASGTGLIGVRDRAEAFGGRAEAGYNDQGCWEVRVTGMKRS</sequence>
<gene>
    <name evidence="12" type="ORF">GNZ21_08920</name>
</gene>
<keyword evidence="8" id="KW-0902">Two-component regulatory system</keyword>
<dbReference type="Gene3D" id="1.20.5.1930">
    <property type="match status" value="1"/>
</dbReference>
<evidence type="ECO:0000256" key="9">
    <source>
        <dbReference type="SAM" id="Phobius"/>
    </source>
</evidence>
<evidence type="ECO:0000256" key="4">
    <source>
        <dbReference type="ARBA" id="ARBA00022679"/>
    </source>
</evidence>
<dbReference type="InterPro" id="IPR050482">
    <property type="entry name" value="Sensor_HK_TwoCompSys"/>
</dbReference>
<evidence type="ECO:0000256" key="2">
    <source>
        <dbReference type="ARBA" id="ARBA00012438"/>
    </source>
</evidence>
<dbReference type="InterPro" id="IPR011712">
    <property type="entry name" value="Sig_transdc_His_kin_sub3_dim/P"/>
</dbReference>
<dbReference type="AlphaFoldDB" id="A0A7K1UJ20"/>
<dbReference type="PANTHER" id="PTHR24421:SF10">
    <property type="entry name" value="NITRATE_NITRITE SENSOR PROTEIN NARQ"/>
    <property type="match status" value="1"/>
</dbReference>
<evidence type="ECO:0000256" key="7">
    <source>
        <dbReference type="ARBA" id="ARBA00022840"/>
    </source>
</evidence>
<evidence type="ECO:0000259" key="10">
    <source>
        <dbReference type="Pfam" id="PF02518"/>
    </source>
</evidence>
<dbReference type="GO" id="GO:0005524">
    <property type="term" value="F:ATP binding"/>
    <property type="evidence" value="ECO:0007669"/>
    <property type="project" value="UniProtKB-KW"/>
</dbReference>
<dbReference type="GO" id="GO:0016020">
    <property type="term" value="C:membrane"/>
    <property type="evidence" value="ECO:0007669"/>
    <property type="project" value="InterPro"/>
</dbReference>
<feature type="transmembrane region" description="Helical" evidence="9">
    <location>
        <begin position="29"/>
        <end position="51"/>
    </location>
</feature>
<dbReference type="GO" id="GO:0000155">
    <property type="term" value="F:phosphorelay sensor kinase activity"/>
    <property type="evidence" value="ECO:0007669"/>
    <property type="project" value="InterPro"/>
</dbReference>
<evidence type="ECO:0000313" key="12">
    <source>
        <dbReference type="EMBL" id="MVT26473.1"/>
    </source>
</evidence>
<dbReference type="GO" id="GO:0046983">
    <property type="term" value="F:protein dimerization activity"/>
    <property type="evidence" value="ECO:0007669"/>
    <property type="project" value="InterPro"/>
</dbReference>
<dbReference type="RefSeq" id="WP_157323445.1">
    <property type="nucleotide sequence ID" value="NZ_BMFX01000004.1"/>
</dbReference>
<feature type="domain" description="Signal transduction histidine kinase subgroup 3 dimerisation and phosphoacceptor" evidence="11">
    <location>
        <begin position="194"/>
        <end position="256"/>
    </location>
</feature>
<feature type="transmembrane region" description="Helical" evidence="9">
    <location>
        <begin position="145"/>
        <end position="163"/>
    </location>
</feature>
<dbReference type="OrthoDB" id="3253720at2"/>
<dbReference type="Proteomes" id="UP000460157">
    <property type="component" value="Unassembled WGS sequence"/>
</dbReference>
<dbReference type="Gene3D" id="3.30.565.10">
    <property type="entry name" value="Histidine kinase-like ATPase, C-terminal domain"/>
    <property type="match status" value="1"/>
</dbReference>
<evidence type="ECO:0000256" key="8">
    <source>
        <dbReference type="ARBA" id="ARBA00023012"/>
    </source>
</evidence>
<evidence type="ECO:0000256" key="5">
    <source>
        <dbReference type="ARBA" id="ARBA00022741"/>
    </source>
</evidence>
<name>A0A7K1UJ20_9MICC</name>
<dbReference type="CDD" id="cd16917">
    <property type="entry name" value="HATPase_UhpB-NarQ-NarX-like"/>
    <property type="match status" value="1"/>
</dbReference>
<keyword evidence="9" id="KW-0472">Membrane</keyword>
<keyword evidence="5" id="KW-0547">Nucleotide-binding</keyword>
<comment type="catalytic activity">
    <reaction evidence="1">
        <text>ATP + protein L-histidine = ADP + protein N-phospho-L-histidine.</text>
        <dbReference type="EC" id="2.7.13.3"/>
    </reaction>
</comment>
<accession>A0A7K1UJ20</accession>
<keyword evidence="9" id="KW-1133">Transmembrane helix</keyword>
<evidence type="ECO:0000256" key="6">
    <source>
        <dbReference type="ARBA" id="ARBA00022777"/>
    </source>
</evidence>
<keyword evidence="7" id="KW-0067">ATP-binding</keyword>
<evidence type="ECO:0000256" key="1">
    <source>
        <dbReference type="ARBA" id="ARBA00000085"/>
    </source>
</evidence>
<evidence type="ECO:0000256" key="3">
    <source>
        <dbReference type="ARBA" id="ARBA00022553"/>
    </source>
</evidence>
<dbReference type="PANTHER" id="PTHR24421">
    <property type="entry name" value="NITRATE/NITRITE SENSOR PROTEIN NARX-RELATED"/>
    <property type="match status" value="1"/>
</dbReference>
<proteinExistence type="predicted"/>
<organism evidence="12 13">
    <name type="scientific">Nesterenkonia alkaliphila</name>
    <dbReference type="NCBI Taxonomy" id="1463631"/>
    <lineage>
        <taxon>Bacteria</taxon>
        <taxon>Bacillati</taxon>
        <taxon>Actinomycetota</taxon>
        <taxon>Actinomycetes</taxon>
        <taxon>Micrococcales</taxon>
        <taxon>Micrococcaceae</taxon>
        <taxon>Nesterenkonia</taxon>
    </lineage>
</organism>
<dbReference type="EC" id="2.7.13.3" evidence="2"/>
<keyword evidence="4" id="KW-0808">Transferase</keyword>
<feature type="transmembrane region" description="Helical" evidence="9">
    <location>
        <begin position="123"/>
        <end position="139"/>
    </location>
</feature>
<keyword evidence="6" id="KW-0418">Kinase</keyword>
<protein>
    <recommendedName>
        <fullName evidence="2">histidine kinase</fullName>
        <ecNumber evidence="2">2.7.13.3</ecNumber>
    </recommendedName>
</protein>
<feature type="transmembrane region" description="Helical" evidence="9">
    <location>
        <begin position="58"/>
        <end position="80"/>
    </location>
</feature>
<feature type="transmembrane region" description="Helical" evidence="9">
    <location>
        <begin position="86"/>
        <end position="111"/>
    </location>
</feature>